<sequence length="93" mass="9692">MAMGSKKIQVFLTVALLMALLATIASAGRGSFKLEPEAKARCSRVGACSASLCTSTCDKHSSGSCTIKGQFVYCCCDPVPIADSPDVQPPLLH</sequence>
<protein>
    <recommendedName>
        <fullName evidence="4">Knottin scorpion toxin-like domain-containing protein</fullName>
    </recommendedName>
</protein>
<proteinExistence type="predicted"/>
<feature type="signal peptide" evidence="1">
    <location>
        <begin position="1"/>
        <end position="27"/>
    </location>
</feature>
<name>A0A1B6PQM8_SORBI</name>
<dbReference type="AlphaFoldDB" id="A0A1B6PQM8"/>
<evidence type="ECO:0000313" key="2">
    <source>
        <dbReference type="EMBL" id="KXG27977.1"/>
    </source>
</evidence>
<reference evidence="2 3" key="1">
    <citation type="journal article" date="2009" name="Nature">
        <title>The Sorghum bicolor genome and the diversification of grasses.</title>
        <authorList>
            <person name="Paterson A.H."/>
            <person name="Bowers J.E."/>
            <person name="Bruggmann R."/>
            <person name="Dubchak I."/>
            <person name="Grimwood J."/>
            <person name="Gundlach H."/>
            <person name="Haberer G."/>
            <person name="Hellsten U."/>
            <person name="Mitros T."/>
            <person name="Poliakov A."/>
            <person name="Schmutz J."/>
            <person name="Spannagl M."/>
            <person name="Tang H."/>
            <person name="Wang X."/>
            <person name="Wicker T."/>
            <person name="Bharti A.K."/>
            <person name="Chapman J."/>
            <person name="Feltus F.A."/>
            <person name="Gowik U."/>
            <person name="Grigoriev I.V."/>
            <person name="Lyons E."/>
            <person name="Maher C.A."/>
            <person name="Martis M."/>
            <person name="Narechania A."/>
            <person name="Otillar R.P."/>
            <person name="Penning B.W."/>
            <person name="Salamov A.A."/>
            <person name="Wang Y."/>
            <person name="Zhang L."/>
            <person name="Carpita N.C."/>
            <person name="Freeling M."/>
            <person name="Gingle A.R."/>
            <person name="Hash C.T."/>
            <person name="Keller B."/>
            <person name="Klein P."/>
            <person name="Kresovich S."/>
            <person name="McCann M.C."/>
            <person name="Ming R."/>
            <person name="Peterson D.G."/>
            <person name="Mehboob-ur-Rahman"/>
            <person name="Ware D."/>
            <person name="Westhoff P."/>
            <person name="Mayer K.F."/>
            <person name="Messing J."/>
            <person name="Rokhsar D.S."/>
        </authorList>
    </citation>
    <scope>NUCLEOTIDE SEQUENCE [LARGE SCALE GENOMIC DNA]</scope>
    <source>
        <strain evidence="3">cv. BTx623</strain>
    </source>
</reference>
<keyword evidence="1" id="KW-0732">Signal</keyword>
<feature type="chain" id="PRO_5008589044" description="Knottin scorpion toxin-like domain-containing protein" evidence="1">
    <location>
        <begin position="28"/>
        <end position="93"/>
    </location>
</feature>
<dbReference type="OMA" id="CCCDPVP"/>
<reference evidence="3" key="2">
    <citation type="journal article" date="2018" name="Plant J.">
        <title>The Sorghum bicolor reference genome: improved assembly, gene annotations, a transcriptome atlas, and signatures of genome organization.</title>
        <authorList>
            <person name="McCormick R.F."/>
            <person name="Truong S.K."/>
            <person name="Sreedasyam A."/>
            <person name="Jenkins J."/>
            <person name="Shu S."/>
            <person name="Sims D."/>
            <person name="Kennedy M."/>
            <person name="Amirebrahimi M."/>
            <person name="Weers B.D."/>
            <person name="McKinley B."/>
            <person name="Mattison A."/>
            <person name="Morishige D.T."/>
            <person name="Grimwood J."/>
            <person name="Schmutz J."/>
            <person name="Mullet J.E."/>
        </authorList>
    </citation>
    <scope>NUCLEOTIDE SEQUENCE [LARGE SCALE GENOMIC DNA]</scope>
    <source>
        <strain evidence="3">cv. BTx623</strain>
    </source>
</reference>
<keyword evidence="3" id="KW-1185">Reference proteome</keyword>
<gene>
    <name evidence="2" type="ORF">SORBI_3005G070600</name>
</gene>
<evidence type="ECO:0000256" key="1">
    <source>
        <dbReference type="SAM" id="SignalP"/>
    </source>
</evidence>
<dbReference type="InParanoid" id="A0A1B6PQM8"/>
<organism evidence="2 3">
    <name type="scientific">Sorghum bicolor</name>
    <name type="common">Sorghum</name>
    <name type="synonym">Sorghum vulgare</name>
    <dbReference type="NCBI Taxonomy" id="4558"/>
    <lineage>
        <taxon>Eukaryota</taxon>
        <taxon>Viridiplantae</taxon>
        <taxon>Streptophyta</taxon>
        <taxon>Embryophyta</taxon>
        <taxon>Tracheophyta</taxon>
        <taxon>Spermatophyta</taxon>
        <taxon>Magnoliopsida</taxon>
        <taxon>Liliopsida</taxon>
        <taxon>Poales</taxon>
        <taxon>Poaceae</taxon>
        <taxon>PACMAD clade</taxon>
        <taxon>Panicoideae</taxon>
        <taxon>Andropogonodae</taxon>
        <taxon>Andropogoneae</taxon>
        <taxon>Sorghinae</taxon>
        <taxon>Sorghum</taxon>
    </lineage>
</organism>
<evidence type="ECO:0008006" key="4">
    <source>
        <dbReference type="Google" id="ProtNLM"/>
    </source>
</evidence>
<dbReference type="Gramene" id="KXG27977">
    <property type="protein sequence ID" value="KXG27977"/>
    <property type="gene ID" value="SORBI_3005G070600"/>
</dbReference>
<dbReference type="Proteomes" id="UP000000768">
    <property type="component" value="Chromosome 5"/>
</dbReference>
<accession>A0A1B6PQM8</accession>
<dbReference type="EMBL" id="CM000764">
    <property type="protein sequence ID" value="KXG27977.1"/>
    <property type="molecule type" value="Genomic_DNA"/>
</dbReference>
<evidence type="ECO:0000313" key="3">
    <source>
        <dbReference type="Proteomes" id="UP000000768"/>
    </source>
</evidence>